<comment type="similarity">
    <text evidence="2">Belongs to the band 7/mec-2 family.</text>
</comment>
<evidence type="ECO:0000313" key="5">
    <source>
        <dbReference type="Proteomes" id="UP001208570"/>
    </source>
</evidence>
<accession>A0AAD9JMN0</accession>
<comment type="caution">
    <text evidence="4">The sequence shown here is derived from an EMBL/GenBank/DDBJ whole genome shotgun (WGS) entry which is preliminary data.</text>
</comment>
<keyword evidence="5" id="KW-1185">Reference proteome</keyword>
<evidence type="ECO:0000256" key="1">
    <source>
        <dbReference type="ARBA" id="ARBA00004370"/>
    </source>
</evidence>
<dbReference type="GO" id="GO:0005886">
    <property type="term" value="C:plasma membrane"/>
    <property type="evidence" value="ECO:0007669"/>
    <property type="project" value="InterPro"/>
</dbReference>
<evidence type="ECO:0000313" key="4">
    <source>
        <dbReference type="EMBL" id="KAK2155894.1"/>
    </source>
</evidence>
<comment type="subcellular location">
    <subcellularLocation>
        <location evidence="1">Membrane</location>
    </subcellularLocation>
</comment>
<protein>
    <recommendedName>
        <fullName evidence="6">Band 7 domain-containing protein</fullName>
    </recommendedName>
</protein>
<gene>
    <name evidence="4" type="ORF">LSH36_228g04010</name>
</gene>
<dbReference type="EMBL" id="JAODUP010000228">
    <property type="protein sequence ID" value="KAK2155894.1"/>
    <property type="molecule type" value="Genomic_DNA"/>
</dbReference>
<dbReference type="Proteomes" id="UP001208570">
    <property type="component" value="Unassembled WGS sequence"/>
</dbReference>
<dbReference type="InterPro" id="IPR036013">
    <property type="entry name" value="Band_7/SPFH_dom_sf"/>
</dbReference>
<sequence>MVSCIWPLSGHLWPKISSGSDDGCSCCLLVSSSILIILTLPVSFMACLKEWDTSTKVDLRTVTFDVPEQELGDLWEPFLFVRFEHLDEATDQWGVKMERLEIKDVRLSAQLQIAMAAEAEATRDTMANSIYRQVIVDEREHKASRALQDAADIVGKTPCALQLRYLQTLNTISAEKNSTIIFPLPIELMMVYMK</sequence>
<dbReference type="PANTHER" id="PTHR10264:SF127">
    <property type="entry name" value="PODOCIN"/>
    <property type="match status" value="1"/>
</dbReference>
<dbReference type="Gene3D" id="6.10.250.2090">
    <property type="match status" value="1"/>
</dbReference>
<name>A0AAD9JMN0_9ANNE</name>
<proteinExistence type="inferred from homology"/>
<evidence type="ECO:0000256" key="3">
    <source>
        <dbReference type="ARBA" id="ARBA00023136"/>
    </source>
</evidence>
<reference evidence="4" key="1">
    <citation type="journal article" date="2023" name="Mol. Biol. Evol.">
        <title>Third-Generation Sequencing Reveals the Adaptive Role of the Epigenome in Three Deep-Sea Polychaetes.</title>
        <authorList>
            <person name="Perez M."/>
            <person name="Aroh O."/>
            <person name="Sun Y."/>
            <person name="Lan Y."/>
            <person name="Juniper S.K."/>
            <person name="Young C.R."/>
            <person name="Angers B."/>
            <person name="Qian P.Y."/>
        </authorList>
    </citation>
    <scope>NUCLEOTIDE SEQUENCE</scope>
    <source>
        <strain evidence="4">P08H-3</strain>
    </source>
</reference>
<organism evidence="4 5">
    <name type="scientific">Paralvinella palmiformis</name>
    <dbReference type="NCBI Taxonomy" id="53620"/>
    <lineage>
        <taxon>Eukaryota</taxon>
        <taxon>Metazoa</taxon>
        <taxon>Spiralia</taxon>
        <taxon>Lophotrochozoa</taxon>
        <taxon>Annelida</taxon>
        <taxon>Polychaeta</taxon>
        <taxon>Sedentaria</taxon>
        <taxon>Canalipalpata</taxon>
        <taxon>Terebellida</taxon>
        <taxon>Terebelliformia</taxon>
        <taxon>Alvinellidae</taxon>
        <taxon>Paralvinella</taxon>
    </lineage>
</organism>
<dbReference type="InterPro" id="IPR043202">
    <property type="entry name" value="Band-7_stomatin-like"/>
</dbReference>
<dbReference type="SUPFAM" id="SSF117892">
    <property type="entry name" value="Band 7/SPFH domain"/>
    <property type="match status" value="1"/>
</dbReference>
<dbReference type="AlphaFoldDB" id="A0AAD9JMN0"/>
<dbReference type="PRINTS" id="PR00721">
    <property type="entry name" value="STOMATIN"/>
</dbReference>
<dbReference type="InterPro" id="IPR001972">
    <property type="entry name" value="Stomatin_HflK_fam"/>
</dbReference>
<evidence type="ECO:0000256" key="2">
    <source>
        <dbReference type="ARBA" id="ARBA00008164"/>
    </source>
</evidence>
<keyword evidence="3" id="KW-0472">Membrane</keyword>
<dbReference type="PANTHER" id="PTHR10264">
    <property type="entry name" value="BAND 7 PROTEIN-RELATED"/>
    <property type="match status" value="1"/>
</dbReference>
<evidence type="ECO:0008006" key="6">
    <source>
        <dbReference type="Google" id="ProtNLM"/>
    </source>
</evidence>